<dbReference type="Gramene" id="TraesNOR7A03G03915290.1">
    <property type="protein sequence ID" value="TraesNOR7A03G03915290.1.CDS1"/>
    <property type="gene ID" value="TraesNOR7A03G03915290"/>
</dbReference>
<dbReference type="EnsemblPlants" id="TraesCS7A02G200800.1">
    <property type="protein sequence ID" value="TraesCS7A02G200800.1.cds1"/>
    <property type="gene ID" value="TraesCS7A02G200800"/>
</dbReference>
<evidence type="ECO:0000313" key="3">
    <source>
        <dbReference type="Proteomes" id="UP000019116"/>
    </source>
</evidence>
<reference evidence="2" key="2">
    <citation type="submission" date="2018-10" db="UniProtKB">
        <authorList>
            <consortium name="EnsemblPlants"/>
        </authorList>
    </citation>
    <scope>IDENTIFICATION</scope>
</reference>
<proteinExistence type="predicted"/>
<keyword evidence="3" id="KW-1185">Reference proteome</keyword>
<dbReference type="Gramene" id="TraesCS7A02G200800.1">
    <property type="protein sequence ID" value="TraesCS7A02G200800.1.cds1"/>
    <property type="gene ID" value="TraesCS7A02G200800"/>
</dbReference>
<name>A0A341XSD9_WHEAT</name>
<dbReference type="Gramene" id="TraesLDM7A03G03877720.1">
    <property type="protein sequence ID" value="TraesLDM7A03G03877720.1.CDS1"/>
    <property type="gene ID" value="TraesLDM7A03G03877720"/>
</dbReference>
<reference evidence="2" key="1">
    <citation type="submission" date="2018-08" db="EMBL/GenBank/DDBJ databases">
        <authorList>
            <person name="Rossello M."/>
        </authorList>
    </citation>
    <scope>NUCLEOTIDE SEQUENCE [LARGE SCALE GENOMIC DNA]</scope>
    <source>
        <strain evidence="2">cv. Chinese Spring</strain>
    </source>
</reference>
<dbReference type="EnsemblPlants" id="TraesCS7A02G200900.1">
    <property type="protein sequence ID" value="TraesCS7A02G200900.1.cds1"/>
    <property type="gene ID" value="TraesCS7A02G200900"/>
</dbReference>
<dbReference type="PANTHER" id="PTHR34303:SF10">
    <property type="entry name" value="RRM DOMAIN-CONTAINING PROTEIN"/>
    <property type="match status" value="1"/>
</dbReference>
<sequence length="698" mass="75610">MEPVIRGRPTYLEVHYPLVQDHNALVCLVNITPAMPVFLPWLKRVFHQRLSITGVRFAGSSVATALVVFQRETDQMRALRASPVDVGHHRVDIRPHHARSNSFSFAYRHIVCLSLEKMPLELWSRRGVAASISGFADLINVEHACLYGRDFAGIFVLAKVEALQHIPHHISFHKINGTGRAYADVYINEIWDVARSLGNPAAPPSSGHHPFDGRGHSPPRSPPARGRTCRRSSNGLTTAAERALRAYKRPHLASFDDFMAMLKLSARPKFKVPVVTGMLDVSDFDADSENDGHLKRLLVAAPVARPHAVTYFDPDHAKFFFKLELSLGRVFHGAISVGPASRLDDGYFPVFDLSMGKQSRHRCNSLLFKFWPKSLSDDPFAPETICSRTLPLLPAVDCRFAPKPNVPPSLFNYVGPSLSLATAPASDSYAASTAFLQLQCQIWLTSPPTCTMPAAAGPSSHASPACEAKTDLLTGTPLVHASFYSLSASAAIAPYACGCLVAPKGPTSSQCKASPVLLPLFPASSAAATMDAVNSMANPVILDSSASVDAPAELVADGPAAGKDEGMRVAVVTQSELALEQAPPRRSARLMNLLDGPRVRWVERAAKRKESLSASTASGSSSAHSPGPSSAPRKRAKRIKDGSSLTQLPLKRTPKPIWRNKLKELSYRCDLVASDILLEAEARSTASTSYAHVLDLND</sequence>
<accession>A0A341XSD9</accession>
<dbReference type="AlphaFoldDB" id="A0A341XSD9"/>
<dbReference type="Gramene" id="TraesLDM7A03G03877660.1">
    <property type="protein sequence ID" value="TraesLDM7A03G03877660.1.CDS1"/>
    <property type="gene ID" value="TraesLDM7A03G03877660"/>
</dbReference>
<dbReference type="Gramene" id="TraesCS7A03G0472800.1">
    <property type="protein sequence ID" value="TraesCS7A03G0472800.1.CDS1"/>
    <property type="gene ID" value="TraesCS7A03G0472800"/>
</dbReference>
<feature type="region of interest" description="Disordered" evidence="1">
    <location>
        <begin position="610"/>
        <end position="652"/>
    </location>
</feature>
<feature type="compositionally biased region" description="Low complexity" evidence="1">
    <location>
        <begin position="612"/>
        <end position="631"/>
    </location>
</feature>
<dbReference type="PANTHER" id="PTHR34303">
    <property type="entry name" value="OS01G0890400 PROTEIN-RELATED"/>
    <property type="match status" value="1"/>
</dbReference>
<dbReference type="Gramene" id="TraesCS7A03G0472900.1">
    <property type="protein sequence ID" value="TraesCS7A03G0472900.1.CDS1"/>
    <property type="gene ID" value="TraesCS7A03G0472900"/>
</dbReference>
<dbReference type="Gramene" id="TraesCS7A02G200900.1">
    <property type="protein sequence ID" value="TraesCS7A02G200900.1.cds1"/>
    <property type="gene ID" value="TraesCS7A02G200900"/>
</dbReference>
<dbReference type="OrthoDB" id="717594at2759"/>
<evidence type="ECO:0000256" key="1">
    <source>
        <dbReference type="SAM" id="MobiDB-lite"/>
    </source>
</evidence>
<dbReference type="Proteomes" id="UP000019116">
    <property type="component" value="Chromosome 7A"/>
</dbReference>
<evidence type="ECO:0000313" key="2">
    <source>
        <dbReference type="EnsemblPlants" id="TraesCS7A02G200900.1.cds1"/>
    </source>
</evidence>
<dbReference type="Gramene" id="TraesNOR7A03G03915280.1">
    <property type="protein sequence ID" value="TraesNOR7A03G03915280.1.CDS1"/>
    <property type="gene ID" value="TraesNOR7A03G03915280"/>
</dbReference>
<feature type="region of interest" description="Disordered" evidence="1">
    <location>
        <begin position="201"/>
        <end position="234"/>
    </location>
</feature>
<protein>
    <submittedName>
        <fullName evidence="2">Uncharacterized protein</fullName>
    </submittedName>
</protein>
<organism evidence="2">
    <name type="scientific">Triticum aestivum</name>
    <name type="common">Wheat</name>
    <dbReference type="NCBI Taxonomy" id="4565"/>
    <lineage>
        <taxon>Eukaryota</taxon>
        <taxon>Viridiplantae</taxon>
        <taxon>Streptophyta</taxon>
        <taxon>Embryophyta</taxon>
        <taxon>Tracheophyta</taxon>
        <taxon>Spermatophyta</taxon>
        <taxon>Magnoliopsida</taxon>
        <taxon>Liliopsida</taxon>
        <taxon>Poales</taxon>
        <taxon>Poaceae</taxon>
        <taxon>BOP clade</taxon>
        <taxon>Pooideae</taxon>
        <taxon>Triticodae</taxon>
        <taxon>Triticeae</taxon>
        <taxon>Triticinae</taxon>
        <taxon>Triticum</taxon>
    </lineage>
</organism>